<dbReference type="EMBL" id="KL197747">
    <property type="protein sequence ID" value="KDQ51607.1"/>
    <property type="molecule type" value="Genomic_DNA"/>
</dbReference>
<dbReference type="InterPro" id="IPR008266">
    <property type="entry name" value="Tyr_kinase_AS"/>
</dbReference>
<dbReference type="Pfam" id="PF07714">
    <property type="entry name" value="PK_Tyr_Ser-Thr"/>
    <property type="match status" value="1"/>
</dbReference>
<dbReference type="PANTHER" id="PTHR44329">
    <property type="entry name" value="SERINE/THREONINE-PROTEIN KINASE TNNI3K-RELATED"/>
    <property type="match status" value="1"/>
</dbReference>
<gene>
    <name evidence="2" type="ORF">JAAARDRAFT_41077</name>
</gene>
<dbReference type="InterPro" id="IPR001245">
    <property type="entry name" value="Ser-Thr/Tyr_kinase_cat_dom"/>
</dbReference>
<dbReference type="SUPFAM" id="SSF56112">
    <property type="entry name" value="Protein kinase-like (PK-like)"/>
    <property type="match status" value="1"/>
</dbReference>
<keyword evidence="3" id="KW-1185">Reference proteome</keyword>
<dbReference type="InterPro" id="IPR011009">
    <property type="entry name" value="Kinase-like_dom_sf"/>
</dbReference>
<dbReference type="STRING" id="933084.A0A067PKQ4"/>
<dbReference type="PROSITE" id="PS00109">
    <property type="entry name" value="PROTEIN_KINASE_TYR"/>
    <property type="match status" value="1"/>
</dbReference>
<dbReference type="GO" id="GO:0004674">
    <property type="term" value="F:protein serine/threonine kinase activity"/>
    <property type="evidence" value="ECO:0007669"/>
    <property type="project" value="TreeGrafter"/>
</dbReference>
<dbReference type="HOGENOM" id="CLU_021982_0_0_1"/>
<dbReference type="Gene3D" id="3.40.350.10">
    <property type="entry name" value="Creatinase/prolidase N-terminal domain"/>
    <property type="match status" value="1"/>
</dbReference>
<organism evidence="2 3">
    <name type="scientific">Jaapia argillacea MUCL 33604</name>
    <dbReference type="NCBI Taxonomy" id="933084"/>
    <lineage>
        <taxon>Eukaryota</taxon>
        <taxon>Fungi</taxon>
        <taxon>Dikarya</taxon>
        <taxon>Basidiomycota</taxon>
        <taxon>Agaricomycotina</taxon>
        <taxon>Agaricomycetes</taxon>
        <taxon>Agaricomycetidae</taxon>
        <taxon>Jaapiales</taxon>
        <taxon>Jaapiaceae</taxon>
        <taxon>Jaapia</taxon>
    </lineage>
</organism>
<dbReference type="InterPro" id="IPR029149">
    <property type="entry name" value="Creatin/AminoP/Spt16_N"/>
</dbReference>
<dbReference type="InterPro" id="IPR000719">
    <property type="entry name" value="Prot_kinase_dom"/>
</dbReference>
<sequence length="562" mass="62252">MVSPSSIAFALHLTGKPMFQSYLFIGLQSCTLFVDSEIEDSSPLHLHLQGIGVTTRKHNDLYDFLREREWGAGKVLVPPKMSHAIAIFLTTPSTPLYTVAPSFVDHLKALEEPMRDSILIWKKHSHRLFESTPGELSASEKVEILRNFAIFARTKLSGLSTGGASTLTEKKDSANATPESDKLLRVVIIQWLQGWVDPTVARGQVKMMKGKVVVEFVETLQNFLDWSKKTDNLSPLFPTPESRQSLAPFLRRCRRCLVSLAKATGELPPSLFVSEGISRPKDPVCIGGFADIFKATYANRSVALKRVRTLARDDRDAKSLRNMFLSETLVWRQLDHPSICPFIGVWREAEIPYMILAWMSNGNAQQYVGDKSISGDVVLQLLIDVADGLVYLHSESVCHGDLCGKNILVDDDGHARLCDFGLSSLFADPRSALYDSNSARLGGTIRWMAPEILSPALGTGMKVTKLTDIYSFGCLGLELYSGRDPHYGTQDRDVIDRVPKGFRPANPGNGRFGRIVPPDVWRMIEQCWQSTPAGRPEASVVLETLKKVQAPTSRPGGVVPQS</sequence>
<protein>
    <recommendedName>
        <fullName evidence="1">Protein kinase domain-containing protein</fullName>
    </recommendedName>
</protein>
<name>A0A067PKQ4_9AGAM</name>
<dbReference type="InParanoid" id="A0A067PKQ4"/>
<dbReference type="GO" id="GO:0005524">
    <property type="term" value="F:ATP binding"/>
    <property type="evidence" value="ECO:0007669"/>
    <property type="project" value="InterPro"/>
</dbReference>
<dbReference type="Proteomes" id="UP000027265">
    <property type="component" value="Unassembled WGS sequence"/>
</dbReference>
<dbReference type="PROSITE" id="PS50011">
    <property type="entry name" value="PROTEIN_KINASE_DOM"/>
    <property type="match status" value="1"/>
</dbReference>
<evidence type="ECO:0000313" key="3">
    <source>
        <dbReference type="Proteomes" id="UP000027265"/>
    </source>
</evidence>
<dbReference type="InterPro" id="IPR051681">
    <property type="entry name" value="Ser/Thr_Kinases-Pseudokinases"/>
</dbReference>
<dbReference type="AlphaFoldDB" id="A0A067PKQ4"/>
<dbReference type="Gene3D" id="1.10.510.10">
    <property type="entry name" value="Transferase(Phosphotransferase) domain 1"/>
    <property type="match status" value="1"/>
</dbReference>
<accession>A0A067PKQ4</accession>
<dbReference type="Pfam" id="PF16189">
    <property type="entry name" value="Creatinase_N_2"/>
    <property type="match status" value="1"/>
</dbReference>
<evidence type="ECO:0000259" key="1">
    <source>
        <dbReference type="PROSITE" id="PS50011"/>
    </source>
</evidence>
<dbReference type="OrthoDB" id="4062651at2759"/>
<proteinExistence type="predicted"/>
<reference evidence="3" key="1">
    <citation type="journal article" date="2014" name="Proc. Natl. Acad. Sci. U.S.A.">
        <title>Extensive sampling of basidiomycete genomes demonstrates inadequacy of the white-rot/brown-rot paradigm for wood decay fungi.</title>
        <authorList>
            <person name="Riley R."/>
            <person name="Salamov A.A."/>
            <person name="Brown D.W."/>
            <person name="Nagy L.G."/>
            <person name="Floudas D."/>
            <person name="Held B.W."/>
            <person name="Levasseur A."/>
            <person name="Lombard V."/>
            <person name="Morin E."/>
            <person name="Otillar R."/>
            <person name="Lindquist E.A."/>
            <person name="Sun H."/>
            <person name="LaButti K.M."/>
            <person name="Schmutz J."/>
            <person name="Jabbour D."/>
            <person name="Luo H."/>
            <person name="Baker S.E."/>
            <person name="Pisabarro A.G."/>
            <person name="Walton J.D."/>
            <person name="Blanchette R.A."/>
            <person name="Henrissat B."/>
            <person name="Martin F."/>
            <person name="Cullen D."/>
            <person name="Hibbett D.S."/>
            <person name="Grigoriev I.V."/>
        </authorList>
    </citation>
    <scope>NUCLEOTIDE SEQUENCE [LARGE SCALE GENOMIC DNA]</scope>
    <source>
        <strain evidence="3">MUCL 33604</strain>
    </source>
</reference>
<feature type="domain" description="Protein kinase" evidence="1">
    <location>
        <begin position="278"/>
        <end position="548"/>
    </location>
</feature>
<evidence type="ECO:0000313" key="2">
    <source>
        <dbReference type="EMBL" id="KDQ51607.1"/>
    </source>
</evidence>